<dbReference type="KEGG" id="gms:SOIL9_55640"/>
<evidence type="ECO:0000313" key="3">
    <source>
        <dbReference type="Proteomes" id="UP000464178"/>
    </source>
</evidence>
<dbReference type="EMBL" id="LR593886">
    <property type="protein sequence ID" value="VTR92150.1"/>
    <property type="molecule type" value="Genomic_DNA"/>
</dbReference>
<proteinExistence type="predicted"/>
<accession>A0A6P2CY80</accession>
<keyword evidence="3" id="KW-1185">Reference proteome</keyword>
<gene>
    <name evidence="2" type="ORF">SOIL9_55640</name>
</gene>
<name>A0A6P2CY80_9BACT</name>
<protein>
    <submittedName>
        <fullName evidence="2">Uncharacterized protein</fullName>
    </submittedName>
</protein>
<dbReference type="Proteomes" id="UP000464178">
    <property type="component" value="Chromosome"/>
</dbReference>
<dbReference type="AlphaFoldDB" id="A0A6P2CY80"/>
<reference evidence="2 3" key="1">
    <citation type="submission" date="2019-05" db="EMBL/GenBank/DDBJ databases">
        <authorList>
            <consortium name="Science for Life Laboratories"/>
        </authorList>
    </citation>
    <scope>NUCLEOTIDE SEQUENCE [LARGE SCALE GENOMIC DNA]</scope>
    <source>
        <strain evidence="2">Soil9</strain>
    </source>
</reference>
<organism evidence="2 3">
    <name type="scientific">Gemmata massiliana</name>
    <dbReference type="NCBI Taxonomy" id="1210884"/>
    <lineage>
        <taxon>Bacteria</taxon>
        <taxon>Pseudomonadati</taxon>
        <taxon>Planctomycetota</taxon>
        <taxon>Planctomycetia</taxon>
        <taxon>Gemmatales</taxon>
        <taxon>Gemmataceae</taxon>
        <taxon>Gemmata</taxon>
    </lineage>
</organism>
<feature type="region of interest" description="Disordered" evidence="1">
    <location>
        <begin position="78"/>
        <end position="111"/>
    </location>
</feature>
<sequence length="407" mass="45195">MHINYNGIDIECLEILESVFESVYDETGTDYLYSRYHLAVTGVINGQSEIQQYTPTTNYAEGGSQNLSQYQYWRNHAPAGAAPPFDDPPPNVNPYFGGGARPQRSSKATPGAGITAISPTQFPVPDIIRRPVPAITTDAVIRSRLQTPRGRLFVFTGSGDTSRKDEVLLQSHPWNSHTDCKNGPFPKLYAVTQFSGDAQTFMVRFEVETFINETPASAAVANLQKVGVMEGAYSVGGGINSSLANRALLSNRFSMRHSLDDDNYLTILTQGVAHFRTDLLYTNEPLNPDDLRLNLMLPVPFGCVRGDIEIEGLPDGTGVTYSFVDREQRANFVGGPYCFATQIEAVHRQAVSIDDDFLTGALNVYERQLNLKVQREFARDREKERAAATAKSQKRVPRKRLTRDSKE</sequence>
<feature type="compositionally biased region" description="Basic residues" evidence="1">
    <location>
        <begin position="392"/>
        <end position="401"/>
    </location>
</feature>
<evidence type="ECO:0000256" key="1">
    <source>
        <dbReference type="SAM" id="MobiDB-lite"/>
    </source>
</evidence>
<feature type="region of interest" description="Disordered" evidence="1">
    <location>
        <begin position="382"/>
        <end position="407"/>
    </location>
</feature>
<evidence type="ECO:0000313" key="2">
    <source>
        <dbReference type="EMBL" id="VTR92150.1"/>
    </source>
</evidence>
<dbReference type="RefSeq" id="WP_162667053.1">
    <property type="nucleotide sequence ID" value="NZ_LR593886.1"/>
</dbReference>